<evidence type="ECO:0000313" key="17">
    <source>
        <dbReference type="Proteomes" id="UP000002505"/>
    </source>
</evidence>
<keyword evidence="8" id="KW-0378">Hydrolase</keyword>
<dbReference type="InterPro" id="IPR050344">
    <property type="entry name" value="Peptidase_M1_aminopeptidases"/>
</dbReference>
<feature type="domain" description="Aminopeptidase N-like N-terminal" evidence="15">
    <location>
        <begin position="62"/>
        <end position="251"/>
    </location>
</feature>
<evidence type="ECO:0000256" key="1">
    <source>
        <dbReference type="ARBA" id="ARBA00000098"/>
    </source>
</evidence>
<dbReference type="PRINTS" id="PR00756">
    <property type="entry name" value="ALADIPTASE"/>
</dbReference>
<dbReference type="STRING" id="452863.Achl_0182"/>
<dbReference type="HOGENOM" id="CLU_014298_2_0_11"/>
<keyword evidence="9" id="KW-0862">Zinc</keyword>
<evidence type="ECO:0000256" key="13">
    <source>
        <dbReference type="SAM" id="SignalP"/>
    </source>
</evidence>
<dbReference type="OrthoDB" id="100605at2"/>
<evidence type="ECO:0000313" key="16">
    <source>
        <dbReference type="EMBL" id="ACL38184.1"/>
    </source>
</evidence>
<keyword evidence="6" id="KW-0645">Protease</keyword>
<gene>
    <name evidence="16" type="ordered locus">Achl_0182</name>
</gene>
<evidence type="ECO:0000256" key="12">
    <source>
        <dbReference type="ARBA" id="ARBA00031533"/>
    </source>
</evidence>
<dbReference type="SUPFAM" id="SSF63737">
    <property type="entry name" value="Leukotriene A4 hydrolase N-terminal domain"/>
    <property type="match status" value="1"/>
</dbReference>
<dbReference type="GO" id="GO:0008237">
    <property type="term" value="F:metallopeptidase activity"/>
    <property type="evidence" value="ECO:0007669"/>
    <property type="project" value="UniProtKB-KW"/>
</dbReference>
<dbReference type="InterPro" id="IPR014782">
    <property type="entry name" value="Peptidase_M1_dom"/>
</dbReference>
<evidence type="ECO:0000256" key="2">
    <source>
        <dbReference type="ARBA" id="ARBA00001947"/>
    </source>
</evidence>
<dbReference type="GO" id="GO:0008270">
    <property type="term" value="F:zinc ion binding"/>
    <property type="evidence" value="ECO:0007669"/>
    <property type="project" value="InterPro"/>
</dbReference>
<dbReference type="SUPFAM" id="SSF55486">
    <property type="entry name" value="Metalloproteases ('zincins'), catalytic domain"/>
    <property type="match status" value="1"/>
</dbReference>
<dbReference type="InterPro" id="IPR042097">
    <property type="entry name" value="Aminopeptidase_N-like_N_sf"/>
</dbReference>
<dbReference type="PANTHER" id="PTHR11533:SF297">
    <property type="entry name" value="AMINOPEPTIDASE N"/>
    <property type="match status" value="1"/>
</dbReference>
<feature type="domain" description="Peptidase M1 membrane alanine aminopeptidase" evidence="14">
    <location>
        <begin position="341"/>
        <end position="482"/>
    </location>
</feature>
<comment type="similarity">
    <text evidence="3">Belongs to the peptidase M1 family.</text>
</comment>
<evidence type="ECO:0000256" key="3">
    <source>
        <dbReference type="ARBA" id="ARBA00010136"/>
    </source>
</evidence>
<dbReference type="GO" id="GO:0016285">
    <property type="term" value="F:alanyl aminopeptidase activity"/>
    <property type="evidence" value="ECO:0007669"/>
    <property type="project" value="UniProtKB-EC"/>
</dbReference>
<evidence type="ECO:0000259" key="15">
    <source>
        <dbReference type="Pfam" id="PF17900"/>
    </source>
</evidence>
<evidence type="ECO:0000256" key="9">
    <source>
        <dbReference type="ARBA" id="ARBA00022833"/>
    </source>
</evidence>
<dbReference type="Proteomes" id="UP000002505">
    <property type="component" value="Chromosome"/>
</dbReference>
<dbReference type="Pfam" id="PF01433">
    <property type="entry name" value="Peptidase_M1"/>
    <property type="match status" value="1"/>
</dbReference>
<dbReference type="Gene3D" id="1.10.390.10">
    <property type="entry name" value="Neutral Protease Domain 2"/>
    <property type="match status" value="1"/>
</dbReference>
<keyword evidence="10" id="KW-0482">Metalloprotease</keyword>
<evidence type="ECO:0000256" key="6">
    <source>
        <dbReference type="ARBA" id="ARBA00022670"/>
    </source>
</evidence>
<accession>B8H925</accession>
<evidence type="ECO:0000256" key="11">
    <source>
        <dbReference type="ARBA" id="ARBA00029811"/>
    </source>
</evidence>
<dbReference type="KEGG" id="ach:Achl_0182"/>
<organism evidence="16 17">
    <name type="scientific">Pseudarthrobacter chlorophenolicus (strain ATCC 700700 / DSM 12829 / CIP 107037 / JCM 12360 / KCTC 9906 / NCIMB 13794 / A6)</name>
    <name type="common">Arthrobacter chlorophenolicus</name>
    <dbReference type="NCBI Taxonomy" id="452863"/>
    <lineage>
        <taxon>Bacteria</taxon>
        <taxon>Bacillati</taxon>
        <taxon>Actinomycetota</taxon>
        <taxon>Actinomycetes</taxon>
        <taxon>Micrococcales</taxon>
        <taxon>Micrococcaceae</taxon>
        <taxon>Pseudarthrobacter</taxon>
    </lineage>
</organism>
<keyword evidence="13" id="KW-0732">Signal</keyword>
<feature type="chain" id="PRO_5002870702" description="Aminopeptidase N" evidence="13">
    <location>
        <begin position="31"/>
        <end position="492"/>
    </location>
</feature>
<name>B8H925_PSECP</name>
<dbReference type="PANTHER" id="PTHR11533">
    <property type="entry name" value="PROTEASE M1 ZINC METALLOPROTEASE"/>
    <property type="match status" value="1"/>
</dbReference>
<dbReference type="Pfam" id="PF17900">
    <property type="entry name" value="Peptidase_M1_N"/>
    <property type="match status" value="1"/>
</dbReference>
<dbReference type="Gene3D" id="2.60.40.1730">
    <property type="entry name" value="tricorn interacting facor f3 domain"/>
    <property type="match status" value="1"/>
</dbReference>
<evidence type="ECO:0000256" key="5">
    <source>
        <dbReference type="ARBA" id="ARBA00015611"/>
    </source>
</evidence>
<dbReference type="EMBL" id="CP001341">
    <property type="protein sequence ID" value="ACL38184.1"/>
    <property type="molecule type" value="Genomic_DNA"/>
</dbReference>
<evidence type="ECO:0000259" key="14">
    <source>
        <dbReference type="Pfam" id="PF01433"/>
    </source>
</evidence>
<dbReference type="EC" id="3.4.11.2" evidence="4"/>
<comment type="cofactor">
    <cofactor evidence="2">
        <name>Zn(2+)</name>
        <dbReference type="ChEBI" id="CHEBI:29105"/>
    </cofactor>
</comment>
<reference evidence="16" key="1">
    <citation type="submission" date="2009-01" db="EMBL/GenBank/DDBJ databases">
        <title>Complete sequence of chromosome of Arthrobacter chlorophenolicus A6.</title>
        <authorList>
            <consortium name="US DOE Joint Genome Institute"/>
            <person name="Lucas S."/>
            <person name="Copeland A."/>
            <person name="Lapidus A."/>
            <person name="Glavina del Rio T."/>
            <person name="Tice H."/>
            <person name="Bruce D."/>
            <person name="Goodwin L."/>
            <person name="Pitluck S."/>
            <person name="Goltsman E."/>
            <person name="Clum A."/>
            <person name="Larimer F."/>
            <person name="Land M."/>
            <person name="Hauser L."/>
            <person name="Kyrpides N."/>
            <person name="Mikhailova N."/>
            <person name="Jansson J."/>
            <person name="Richardson P."/>
        </authorList>
    </citation>
    <scope>NUCLEOTIDE SEQUENCE [LARGE SCALE GENOMIC DNA]</scope>
    <source>
        <strain evidence="16">A6</strain>
    </source>
</reference>
<evidence type="ECO:0000256" key="7">
    <source>
        <dbReference type="ARBA" id="ARBA00022723"/>
    </source>
</evidence>
<evidence type="ECO:0000256" key="10">
    <source>
        <dbReference type="ARBA" id="ARBA00023049"/>
    </source>
</evidence>
<protein>
    <recommendedName>
        <fullName evidence="5">Aminopeptidase N</fullName>
        <ecNumber evidence="4">3.4.11.2</ecNumber>
    </recommendedName>
    <alternativeName>
        <fullName evidence="11">Alanine aminopeptidase</fullName>
    </alternativeName>
    <alternativeName>
        <fullName evidence="12">Lysyl aminopeptidase</fullName>
    </alternativeName>
</protein>
<feature type="signal peptide" evidence="13">
    <location>
        <begin position="1"/>
        <end position="30"/>
    </location>
</feature>
<dbReference type="InterPro" id="IPR027268">
    <property type="entry name" value="Peptidase_M4/M1_CTD_sf"/>
</dbReference>
<dbReference type="eggNOG" id="COG0308">
    <property type="taxonomic scope" value="Bacteria"/>
</dbReference>
<comment type="catalytic activity">
    <reaction evidence="1">
        <text>Release of an N-terminal amino acid, Xaa-|-Yaa- from a peptide, amide or arylamide. Xaa is preferably Ala, but may be most amino acids including Pro (slow action). When a terminal hydrophobic residue is followed by a prolyl residue, the two may be released as an intact Xaa-Pro dipeptide.</text>
        <dbReference type="EC" id="3.4.11.2"/>
    </reaction>
</comment>
<evidence type="ECO:0000256" key="4">
    <source>
        <dbReference type="ARBA" id="ARBA00012564"/>
    </source>
</evidence>
<sequence length="492" mass="52400">MTNLSKARRIAAAAAALLTAAALGISPAQAAPQSGARYGPGAAGSGDSYFPNAGNGGYDVLHYGLDLHYTPPSGAGGAGNLTAEASITLRATQDLDALNFDLRGLTVTAVDVDGKDVNRGAGALEWTQVQDDANRRWELTVGLRPKLKEGQKATITISYGGATGRPQDTTGALYGWVTTPDGAIVVNEPDGAPTWFPVNDDPEDKATYSFRITVPEGKTAVANGLPGGDPETQAGWTTWSWEAAGPMASYLATASVGDFTLSYGEGPGGLPIINAVDTGVTGSALVTTDAALALQPEMIRYLSDLFGPYPFEAFGAIVDDDSVDYALETQTRPVYSGVAGEDTVAHELGHQWFGNSVSPADWKDIWLNEGWATYVEWLWAEHQGKATLAQQFTDTVAELDSKNLWGLDISDPGRDNLFAEQVYRRGAITLHALRARIGDTAFFAGATEWLDRYGNSSATTRDFEKVMEEASGQQLDAFFNDWLREGNRPAMP</sequence>
<keyword evidence="7" id="KW-0479">Metal-binding</keyword>
<dbReference type="GO" id="GO:0006508">
    <property type="term" value="P:proteolysis"/>
    <property type="evidence" value="ECO:0007669"/>
    <property type="project" value="UniProtKB-KW"/>
</dbReference>
<dbReference type="InterPro" id="IPR045357">
    <property type="entry name" value="Aminopeptidase_N-like_N"/>
</dbReference>
<dbReference type="RefSeq" id="WP_012630920.1">
    <property type="nucleotide sequence ID" value="NC_011886.1"/>
</dbReference>
<dbReference type="CDD" id="cd09603">
    <property type="entry name" value="M1_APN_like"/>
    <property type="match status" value="1"/>
</dbReference>
<dbReference type="AlphaFoldDB" id="B8H925"/>
<evidence type="ECO:0000256" key="8">
    <source>
        <dbReference type="ARBA" id="ARBA00022801"/>
    </source>
</evidence>
<keyword evidence="17" id="KW-1185">Reference proteome</keyword>
<proteinExistence type="inferred from homology"/>
<keyword evidence="16" id="KW-0031">Aminopeptidase</keyword>
<dbReference type="InterPro" id="IPR001930">
    <property type="entry name" value="Peptidase_M1"/>
</dbReference>